<dbReference type="AlphaFoldDB" id="A0A6B0ULT4"/>
<reference evidence="1" key="1">
    <citation type="submission" date="2019-12" db="EMBL/GenBank/DDBJ databases">
        <title>An insight into the sialome of adult female Ixodes ricinus ticks feeding for 6 days.</title>
        <authorList>
            <person name="Perner J."/>
            <person name="Ribeiro J.M.C."/>
        </authorList>
    </citation>
    <scope>NUCLEOTIDE SEQUENCE</scope>
    <source>
        <strain evidence="1">Semi-engorged</strain>
        <tissue evidence="1">Salivary glands</tissue>
    </source>
</reference>
<accession>A0A6B0ULT4</accession>
<dbReference type="EMBL" id="GIFC01008529">
    <property type="protein sequence ID" value="MXU90612.1"/>
    <property type="molecule type" value="Transcribed_RNA"/>
</dbReference>
<protein>
    <submittedName>
        <fullName evidence="1">Uncharacterized protein</fullName>
    </submittedName>
</protein>
<organism evidence="1">
    <name type="scientific">Ixodes ricinus</name>
    <name type="common">Common tick</name>
    <name type="synonym">Acarus ricinus</name>
    <dbReference type="NCBI Taxonomy" id="34613"/>
    <lineage>
        <taxon>Eukaryota</taxon>
        <taxon>Metazoa</taxon>
        <taxon>Ecdysozoa</taxon>
        <taxon>Arthropoda</taxon>
        <taxon>Chelicerata</taxon>
        <taxon>Arachnida</taxon>
        <taxon>Acari</taxon>
        <taxon>Parasitiformes</taxon>
        <taxon>Ixodida</taxon>
        <taxon>Ixodoidea</taxon>
        <taxon>Ixodidae</taxon>
        <taxon>Ixodinae</taxon>
        <taxon>Ixodes</taxon>
    </lineage>
</organism>
<name>A0A6B0ULT4_IXORI</name>
<evidence type="ECO:0000313" key="1">
    <source>
        <dbReference type="EMBL" id="MXU90612.1"/>
    </source>
</evidence>
<proteinExistence type="predicted"/>
<sequence length="116" mass="11517">MLSAVQPAISLASLTVAFSAVSSIAFSAVSSATLSPDFRAGFSTGFPASFSAGFSARSFAVLSTAASRTTSTVFRLGSSAAPTACSLTCKGFSGCSSRLSSPFPTPPSTTLKVGSL</sequence>